<organism evidence="2 3">
    <name type="scientific">Peronospora destructor</name>
    <dbReference type="NCBI Taxonomy" id="86335"/>
    <lineage>
        <taxon>Eukaryota</taxon>
        <taxon>Sar</taxon>
        <taxon>Stramenopiles</taxon>
        <taxon>Oomycota</taxon>
        <taxon>Peronosporomycetes</taxon>
        <taxon>Peronosporales</taxon>
        <taxon>Peronosporaceae</taxon>
        <taxon>Peronospora</taxon>
    </lineage>
</organism>
<feature type="transmembrane region" description="Helical" evidence="1">
    <location>
        <begin position="40"/>
        <end position="58"/>
    </location>
</feature>
<keyword evidence="3" id="KW-1185">Reference proteome</keyword>
<name>A0AAV0TFJ8_9STRA</name>
<dbReference type="EMBL" id="CANTFM010000389">
    <property type="protein sequence ID" value="CAI5720671.1"/>
    <property type="molecule type" value="Genomic_DNA"/>
</dbReference>
<keyword evidence="1" id="KW-1133">Transmembrane helix</keyword>
<dbReference type="Proteomes" id="UP001162029">
    <property type="component" value="Unassembled WGS sequence"/>
</dbReference>
<gene>
    <name evidence="2" type="ORF">PDE001_LOCUS2285</name>
</gene>
<evidence type="ECO:0000313" key="2">
    <source>
        <dbReference type="EMBL" id="CAI5720671.1"/>
    </source>
</evidence>
<accession>A0AAV0TFJ8</accession>
<keyword evidence="1" id="KW-0812">Transmembrane</keyword>
<reference evidence="2" key="1">
    <citation type="submission" date="2022-12" db="EMBL/GenBank/DDBJ databases">
        <authorList>
            <person name="Webb A."/>
        </authorList>
    </citation>
    <scope>NUCLEOTIDE SEQUENCE</scope>
    <source>
        <strain evidence="2">Pd1</strain>
    </source>
</reference>
<protein>
    <submittedName>
        <fullName evidence="2">Uncharacterized protein</fullName>
    </submittedName>
</protein>
<keyword evidence="1" id="KW-0472">Membrane</keyword>
<feature type="transmembrane region" description="Helical" evidence="1">
    <location>
        <begin position="78"/>
        <end position="96"/>
    </location>
</feature>
<evidence type="ECO:0000256" key="1">
    <source>
        <dbReference type="SAM" id="Phobius"/>
    </source>
</evidence>
<comment type="caution">
    <text evidence="2">The sequence shown here is derived from an EMBL/GenBank/DDBJ whole genome shotgun (WGS) entry which is preliminary data.</text>
</comment>
<dbReference type="AlphaFoldDB" id="A0AAV0TFJ8"/>
<evidence type="ECO:0000313" key="3">
    <source>
        <dbReference type="Proteomes" id="UP001162029"/>
    </source>
</evidence>
<proteinExistence type="predicted"/>
<sequence>MDIEIGFEFSKTSYISVADSERVHKDNEEEEAAEYTSSNVLKYVALPVFSSLSFWSFLPLSSNTISPTWERVPAYEKIAASIVVVVCFILGCYVTYTTGKVLFLSTKDDVEYPFCGRLWNTIYYNYTAEHEA</sequence>